<reference evidence="1" key="1">
    <citation type="submission" date="2022-06" db="EMBL/GenBank/DDBJ databases">
        <title>Ornithinimicrobium HY1793.</title>
        <authorList>
            <person name="Huang Y."/>
        </authorList>
    </citation>
    <scope>NUCLEOTIDE SEQUENCE</scope>
    <source>
        <strain evidence="1">HY1793</strain>
    </source>
</reference>
<keyword evidence="2" id="KW-1185">Reference proteome</keyword>
<accession>A0ABY4YT22</accession>
<protein>
    <submittedName>
        <fullName evidence="1">Uncharacterized protein</fullName>
    </submittedName>
</protein>
<evidence type="ECO:0000313" key="2">
    <source>
        <dbReference type="Proteomes" id="UP001056455"/>
    </source>
</evidence>
<organism evidence="1 2">
    <name type="scientific">Ornithinimicrobium faecis</name>
    <dbReference type="NCBI Taxonomy" id="2934158"/>
    <lineage>
        <taxon>Bacteria</taxon>
        <taxon>Bacillati</taxon>
        <taxon>Actinomycetota</taxon>
        <taxon>Actinomycetes</taxon>
        <taxon>Micrococcales</taxon>
        <taxon>Ornithinimicrobiaceae</taxon>
        <taxon>Ornithinimicrobium</taxon>
    </lineage>
</organism>
<evidence type="ECO:0000313" key="1">
    <source>
        <dbReference type="EMBL" id="USQ79729.1"/>
    </source>
</evidence>
<dbReference type="RefSeq" id="WP_252592833.1">
    <property type="nucleotide sequence ID" value="NZ_CP099489.1"/>
</dbReference>
<sequence>MTEGSSRIPSPSGRSTIGIGYEQIARSIALDALDLGRAPSAGWVAARVAEHGLPWGEFNEDAWHQRIWWLASHMKPGRAPSDDEVVAVRVHHSFGTSSRRLHPLQRWKDILEGTDAVAG</sequence>
<dbReference type="EMBL" id="CP099489">
    <property type="protein sequence ID" value="USQ79729.1"/>
    <property type="molecule type" value="Genomic_DNA"/>
</dbReference>
<proteinExistence type="predicted"/>
<gene>
    <name evidence="1" type="ORF">NF556_19420</name>
</gene>
<name>A0ABY4YT22_9MICO</name>
<dbReference type="Proteomes" id="UP001056455">
    <property type="component" value="Chromosome"/>
</dbReference>